<organism evidence="1 2">
    <name type="scientific">Inconstantimicrobium mannanitabidum</name>
    <dbReference type="NCBI Taxonomy" id="1604901"/>
    <lineage>
        <taxon>Bacteria</taxon>
        <taxon>Bacillati</taxon>
        <taxon>Bacillota</taxon>
        <taxon>Clostridia</taxon>
        <taxon>Eubacteriales</taxon>
        <taxon>Clostridiaceae</taxon>
        <taxon>Inconstantimicrobium</taxon>
    </lineage>
</organism>
<sequence length="101" mass="10947">MSIIPKNISGHASSVNNWIRQVSSALAIGIFSSLLITRTKYHESALAQINLPNNLIHAKAYTSGINDLFFISTIIALIALPLCLALKKTSKIEELNSKQAA</sequence>
<keyword evidence="2" id="KW-1185">Reference proteome</keyword>
<protein>
    <submittedName>
        <fullName evidence="1">Uncharacterized protein</fullName>
    </submittedName>
</protein>
<comment type="caution">
    <text evidence="1">The sequence shown here is derived from an EMBL/GenBank/DDBJ whole genome shotgun (WGS) entry which is preliminary data.</text>
</comment>
<evidence type="ECO:0000313" key="2">
    <source>
        <dbReference type="Proteomes" id="UP001058074"/>
    </source>
</evidence>
<evidence type="ECO:0000313" key="1">
    <source>
        <dbReference type="EMBL" id="GKX66237.1"/>
    </source>
</evidence>
<dbReference type="EMBL" id="BROD01000001">
    <property type="protein sequence ID" value="GKX66237.1"/>
    <property type="molecule type" value="Genomic_DNA"/>
</dbReference>
<gene>
    <name evidence="1" type="ORF">rsdtw13_14950</name>
</gene>
<reference evidence="1" key="1">
    <citation type="journal article" date="2025" name="Int. J. Syst. Evol. Microbiol.">
        <title>Inconstantimicrobium mannanitabidum sp. nov., a novel member of the family Clostridiaceae isolated from anoxic soil under the treatment of reductive soil disinfestation.</title>
        <authorList>
            <person name="Ueki A."/>
            <person name="Tonouchi A."/>
            <person name="Honma S."/>
            <person name="Kaku N."/>
            <person name="Ueki K."/>
        </authorList>
    </citation>
    <scope>NUCLEOTIDE SEQUENCE</scope>
    <source>
        <strain evidence="1">TW13</strain>
    </source>
</reference>
<proteinExistence type="predicted"/>
<accession>A0ACB5RAU7</accession>
<dbReference type="Proteomes" id="UP001058074">
    <property type="component" value="Unassembled WGS sequence"/>
</dbReference>
<name>A0ACB5RAU7_9CLOT</name>